<reference evidence="1" key="1">
    <citation type="submission" date="2022-07" db="EMBL/GenBank/DDBJ databases">
        <title>Genome Sequence of Phlebia brevispora.</title>
        <authorList>
            <person name="Buettner E."/>
        </authorList>
    </citation>
    <scope>NUCLEOTIDE SEQUENCE</scope>
    <source>
        <strain evidence="1">MPL23</strain>
    </source>
</reference>
<gene>
    <name evidence="1" type="ORF">NM688_g7161</name>
</gene>
<proteinExistence type="predicted"/>
<organism evidence="1 2">
    <name type="scientific">Phlebia brevispora</name>
    <dbReference type="NCBI Taxonomy" id="194682"/>
    <lineage>
        <taxon>Eukaryota</taxon>
        <taxon>Fungi</taxon>
        <taxon>Dikarya</taxon>
        <taxon>Basidiomycota</taxon>
        <taxon>Agaricomycotina</taxon>
        <taxon>Agaricomycetes</taxon>
        <taxon>Polyporales</taxon>
        <taxon>Meruliaceae</taxon>
        <taxon>Phlebia</taxon>
    </lineage>
</organism>
<dbReference type="EMBL" id="JANHOG010001617">
    <property type="protein sequence ID" value="KAJ3534275.1"/>
    <property type="molecule type" value="Genomic_DNA"/>
</dbReference>
<accession>A0ACC1S8E5</accession>
<keyword evidence="2" id="KW-1185">Reference proteome</keyword>
<evidence type="ECO:0000313" key="1">
    <source>
        <dbReference type="EMBL" id="KAJ3534275.1"/>
    </source>
</evidence>
<comment type="caution">
    <text evidence="1">The sequence shown here is derived from an EMBL/GenBank/DDBJ whole genome shotgun (WGS) entry which is preliminary data.</text>
</comment>
<evidence type="ECO:0000313" key="2">
    <source>
        <dbReference type="Proteomes" id="UP001148662"/>
    </source>
</evidence>
<protein>
    <submittedName>
        <fullName evidence="1">Uncharacterized protein</fullName>
    </submittedName>
</protein>
<sequence length="73" mass="7805">MASQVLICIADDPLDPTFNHLTQVIWKGTTQVGCAAALCDNIFNPGYGPATYYVCLYNPVGNVVGQESLNVQA</sequence>
<name>A0ACC1S8E5_9APHY</name>
<dbReference type="Proteomes" id="UP001148662">
    <property type="component" value="Unassembled WGS sequence"/>
</dbReference>